<name>A0AA37STT1_9ALTE</name>
<protein>
    <submittedName>
        <fullName evidence="1">Uncharacterized protein</fullName>
    </submittedName>
</protein>
<gene>
    <name evidence="1" type="ORF">GCM10007852_06340</name>
</gene>
<reference evidence="1" key="2">
    <citation type="submission" date="2023-01" db="EMBL/GenBank/DDBJ databases">
        <title>Draft genome sequence of Agaribacter marinus strain NBRC 110023.</title>
        <authorList>
            <person name="Sun Q."/>
            <person name="Mori K."/>
        </authorList>
    </citation>
    <scope>NUCLEOTIDE SEQUENCE</scope>
    <source>
        <strain evidence="1">NBRC 110023</strain>
    </source>
</reference>
<keyword evidence="2" id="KW-1185">Reference proteome</keyword>
<accession>A0AA37STT1</accession>
<dbReference type="EMBL" id="BSOT01000005">
    <property type="protein sequence ID" value="GLR69726.1"/>
    <property type="molecule type" value="Genomic_DNA"/>
</dbReference>
<reference evidence="1" key="1">
    <citation type="journal article" date="2014" name="Int. J. Syst. Evol. Microbiol.">
        <title>Complete genome sequence of Corynebacterium casei LMG S-19264T (=DSM 44701T), isolated from a smear-ripened cheese.</title>
        <authorList>
            <consortium name="US DOE Joint Genome Institute (JGI-PGF)"/>
            <person name="Walter F."/>
            <person name="Albersmeier A."/>
            <person name="Kalinowski J."/>
            <person name="Ruckert C."/>
        </authorList>
    </citation>
    <scope>NUCLEOTIDE SEQUENCE</scope>
    <source>
        <strain evidence="1">NBRC 110023</strain>
    </source>
</reference>
<comment type="caution">
    <text evidence="1">The sequence shown here is derived from an EMBL/GenBank/DDBJ whole genome shotgun (WGS) entry which is preliminary data.</text>
</comment>
<dbReference type="AlphaFoldDB" id="A0AA37STT1"/>
<proteinExistence type="predicted"/>
<sequence length="66" mass="7281">MNKLPINLNKGDDALNALVTKGSKWMTNRYKRHSSGKTVISSSKSGRDRVTCDNIAGDKVSWEKTA</sequence>
<evidence type="ECO:0000313" key="2">
    <source>
        <dbReference type="Proteomes" id="UP001156601"/>
    </source>
</evidence>
<dbReference type="Proteomes" id="UP001156601">
    <property type="component" value="Unassembled WGS sequence"/>
</dbReference>
<evidence type="ECO:0000313" key="1">
    <source>
        <dbReference type="EMBL" id="GLR69726.1"/>
    </source>
</evidence>
<dbReference type="RefSeq" id="WP_284216038.1">
    <property type="nucleotide sequence ID" value="NZ_BSOT01000005.1"/>
</dbReference>
<organism evidence="1 2">
    <name type="scientific">Agaribacter marinus</name>
    <dbReference type="NCBI Taxonomy" id="1431249"/>
    <lineage>
        <taxon>Bacteria</taxon>
        <taxon>Pseudomonadati</taxon>
        <taxon>Pseudomonadota</taxon>
        <taxon>Gammaproteobacteria</taxon>
        <taxon>Alteromonadales</taxon>
        <taxon>Alteromonadaceae</taxon>
        <taxon>Agaribacter</taxon>
    </lineage>
</organism>